<name>A0A2Z7BAG3_9LAMI</name>
<evidence type="ECO:0000313" key="2">
    <source>
        <dbReference type="Proteomes" id="UP000250235"/>
    </source>
</evidence>
<keyword evidence="2" id="KW-1185">Reference proteome</keyword>
<sequence length="144" mass="15637">MLTLDSVVGVLVALWVSKLCHFDKFERQSFGLALGDSAVGVLAHIQLLRSDHLLDVRASGNTALSSPCWDLLALMRRVVNYHSSWVVQRQVELFDASGIRVWCKYERIIPVCLYTHQWPPFIAGFPGYSAGLGVGPAGGAPGGG</sequence>
<dbReference type="EMBL" id="KV007766">
    <property type="protein sequence ID" value="KZV30977.1"/>
    <property type="molecule type" value="Genomic_DNA"/>
</dbReference>
<evidence type="ECO:0000313" key="1">
    <source>
        <dbReference type="EMBL" id="KZV30977.1"/>
    </source>
</evidence>
<reference evidence="1 2" key="1">
    <citation type="journal article" date="2015" name="Proc. Natl. Acad. Sci. U.S.A.">
        <title>The resurrection genome of Boea hygrometrica: A blueprint for survival of dehydration.</title>
        <authorList>
            <person name="Xiao L."/>
            <person name="Yang G."/>
            <person name="Zhang L."/>
            <person name="Yang X."/>
            <person name="Zhao S."/>
            <person name="Ji Z."/>
            <person name="Zhou Q."/>
            <person name="Hu M."/>
            <person name="Wang Y."/>
            <person name="Chen M."/>
            <person name="Xu Y."/>
            <person name="Jin H."/>
            <person name="Xiao X."/>
            <person name="Hu G."/>
            <person name="Bao F."/>
            <person name="Hu Y."/>
            <person name="Wan P."/>
            <person name="Li L."/>
            <person name="Deng X."/>
            <person name="Kuang T."/>
            <person name="Xiang C."/>
            <person name="Zhu J.K."/>
            <person name="Oliver M.J."/>
            <person name="He Y."/>
        </authorList>
    </citation>
    <scope>NUCLEOTIDE SEQUENCE [LARGE SCALE GENOMIC DNA]</scope>
    <source>
        <strain evidence="2">cv. XS01</strain>
    </source>
</reference>
<gene>
    <name evidence="1" type="ORF">F511_21952</name>
</gene>
<organism evidence="1 2">
    <name type="scientific">Dorcoceras hygrometricum</name>
    <dbReference type="NCBI Taxonomy" id="472368"/>
    <lineage>
        <taxon>Eukaryota</taxon>
        <taxon>Viridiplantae</taxon>
        <taxon>Streptophyta</taxon>
        <taxon>Embryophyta</taxon>
        <taxon>Tracheophyta</taxon>
        <taxon>Spermatophyta</taxon>
        <taxon>Magnoliopsida</taxon>
        <taxon>eudicotyledons</taxon>
        <taxon>Gunneridae</taxon>
        <taxon>Pentapetalae</taxon>
        <taxon>asterids</taxon>
        <taxon>lamiids</taxon>
        <taxon>Lamiales</taxon>
        <taxon>Gesneriaceae</taxon>
        <taxon>Didymocarpoideae</taxon>
        <taxon>Trichosporeae</taxon>
        <taxon>Loxocarpinae</taxon>
        <taxon>Dorcoceras</taxon>
    </lineage>
</organism>
<dbReference type="AlphaFoldDB" id="A0A2Z7BAG3"/>
<accession>A0A2Z7BAG3</accession>
<dbReference type="Proteomes" id="UP000250235">
    <property type="component" value="Unassembled WGS sequence"/>
</dbReference>
<protein>
    <submittedName>
        <fullName evidence="1">Uncharacterized protein</fullName>
    </submittedName>
</protein>
<proteinExistence type="predicted"/>